<dbReference type="Proteomes" id="UP000425960">
    <property type="component" value="Chromosome"/>
</dbReference>
<name>A0A5K7ZSA9_9BACT</name>
<reference evidence="2 3" key="1">
    <citation type="submission" date="2019-11" db="EMBL/GenBank/DDBJ databases">
        <title>Comparative genomics of hydrocarbon-degrading Desulfosarcina strains.</title>
        <authorList>
            <person name="Watanabe M."/>
            <person name="Kojima H."/>
            <person name="Fukui M."/>
        </authorList>
    </citation>
    <scope>NUCLEOTIDE SEQUENCE [LARGE SCALE GENOMIC DNA]</scope>
    <source>
        <strain evidence="2 3">28bB2T</strain>
    </source>
</reference>
<organism evidence="2 3">
    <name type="scientific">Desulfosarcina ovata subsp. sediminis</name>
    <dbReference type="NCBI Taxonomy" id="885957"/>
    <lineage>
        <taxon>Bacteria</taxon>
        <taxon>Pseudomonadati</taxon>
        <taxon>Thermodesulfobacteriota</taxon>
        <taxon>Desulfobacteria</taxon>
        <taxon>Desulfobacterales</taxon>
        <taxon>Desulfosarcinaceae</taxon>
        <taxon>Desulfosarcina</taxon>
    </lineage>
</organism>
<accession>A0A5K7ZSA9</accession>
<dbReference type="RefSeq" id="WP_155323382.1">
    <property type="nucleotide sequence ID" value="NZ_AP021876.1"/>
</dbReference>
<dbReference type="InterPro" id="IPR049286">
    <property type="entry name" value="DUF6844"/>
</dbReference>
<protein>
    <recommendedName>
        <fullName evidence="1">DUF6844 domain-containing protein</fullName>
    </recommendedName>
</protein>
<sequence>MGALLFRPLSRLSFAAFCIIGILVMDQQLAMSQTPVDSENAANSQIQPSEPDWKIIATSPGVSIVKEEFKNPGKVMTGGDLSPDIAMDWLSDRNLEEGRNFRKGKLLYVSVGTSAVRAQPSDPKFIDSRFLAFQRAELMAKAKTAIFLGTDLTTSRGTSEREINPEERAALEDIMNTSPTLQNNTKMMKVSESIYEFFEKAKTLASAKLDKAIENTGVDVSEVAEKKEAANVKKNKQVRLRNISEASMKASAAAFSEVQGTQIIQTFEGSYRGGYRVIVVTLWSQNMQKLVDSMISGNSPNCLTRKNAKAEVTKQLPEDPMQMAILAGVRSYINQDGENVLLAFGQSGVEIIGGREDMAYERAGKKARLRAMAAMRNFMGEKVAFQANEELAEVLALYADEYDGGNGDQDYKSISQFNEKIQAVSAKQRLTGLHGLVTRELAHPFTGKPMVIKVMAWSPSSQAMSKEIKQAIEYKPTQKQNMQVAEPAAKEKMETTIETGMRKGVVTGQGADEDAY</sequence>
<evidence type="ECO:0000313" key="3">
    <source>
        <dbReference type="Proteomes" id="UP000425960"/>
    </source>
</evidence>
<proteinExistence type="predicted"/>
<dbReference type="AlphaFoldDB" id="A0A5K7ZSA9"/>
<evidence type="ECO:0000259" key="1">
    <source>
        <dbReference type="Pfam" id="PF20891"/>
    </source>
</evidence>
<dbReference type="EMBL" id="AP021876">
    <property type="protein sequence ID" value="BBO83091.1"/>
    <property type="molecule type" value="Genomic_DNA"/>
</dbReference>
<gene>
    <name evidence="2" type="ORF">DSCO28_36570</name>
</gene>
<evidence type="ECO:0000313" key="2">
    <source>
        <dbReference type="EMBL" id="BBO83091.1"/>
    </source>
</evidence>
<dbReference type="KEGG" id="dov:DSCO28_36570"/>
<dbReference type="Pfam" id="PF20891">
    <property type="entry name" value="DUF6844"/>
    <property type="match status" value="1"/>
</dbReference>
<feature type="domain" description="DUF6844" evidence="1">
    <location>
        <begin position="196"/>
        <end position="295"/>
    </location>
</feature>